<evidence type="ECO:0000256" key="1">
    <source>
        <dbReference type="ARBA" id="ARBA00004196"/>
    </source>
</evidence>
<keyword evidence="8" id="KW-1185">Reference proteome</keyword>
<evidence type="ECO:0000313" key="7">
    <source>
        <dbReference type="EMBL" id="TCD28628.1"/>
    </source>
</evidence>
<dbReference type="Proteomes" id="UP000293925">
    <property type="component" value="Unassembled WGS sequence"/>
</dbReference>
<name>A0A4R0Q4L2_9SPHI</name>
<dbReference type="InterPro" id="IPR013740">
    <property type="entry name" value="Redoxin"/>
</dbReference>
<organism evidence="7 8">
    <name type="scientific">Pedobacter psychrodurus</name>
    <dbReference type="NCBI Taxonomy" id="2530456"/>
    <lineage>
        <taxon>Bacteria</taxon>
        <taxon>Pseudomonadati</taxon>
        <taxon>Bacteroidota</taxon>
        <taxon>Sphingobacteriia</taxon>
        <taxon>Sphingobacteriales</taxon>
        <taxon>Sphingobacteriaceae</taxon>
        <taxon>Pedobacter</taxon>
    </lineage>
</organism>
<dbReference type="PANTHER" id="PTHR42852">
    <property type="entry name" value="THIOL:DISULFIDE INTERCHANGE PROTEIN DSBE"/>
    <property type="match status" value="1"/>
</dbReference>
<dbReference type="InterPro" id="IPR036249">
    <property type="entry name" value="Thioredoxin-like_sf"/>
</dbReference>
<protein>
    <submittedName>
        <fullName evidence="7">TlpA family protein disulfide reductase</fullName>
    </submittedName>
</protein>
<accession>A0A4R0Q4L2</accession>
<sequence length="441" mass="50655">MKKIIICVLLAMLAGSTLFAQQKNYKRLEVGDTIPDLNLSYKLNGKQLSINTRELRGKLLILDFWNIWCSACISAMPEMVKLENRFKEDLRTLLVTNNTQPQIDKQFKAIASRPNDDHTVPGVPEGIGSITADTILHQLFPHRAVPHHIWIGKDGKVKFIARGTDATAENVNALLQEKKIDLVLKKDTGSFNFKAPLYLDGGGRQLKNLKFYSMLYKEAGEWQNSMKAEETDTLTKTYRFRCINFLLLNLIRESTLAGYRQKFYHDNRLVLEVKDSTRFYHPVNYADNSRWRTENQWCYDVAIPLINKPLRDELMMADLNRLLPYHIAIEKRNITCLAIVKRGKKKKFAGNETDPHAIRQKKDRSFEIVNGTFSELIARGLSAIDSDQALPVTDDTGYTGKVTLRLSTMFNLEVIRKDLHGYGLDLIEKKMDTEMLVIRDR</sequence>
<dbReference type="EMBL" id="SJSO01000003">
    <property type="protein sequence ID" value="TCD28628.1"/>
    <property type="molecule type" value="Genomic_DNA"/>
</dbReference>
<dbReference type="RefSeq" id="WP_131527670.1">
    <property type="nucleotide sequence ID" value="NZ_SJSO01000003.1"/>
</dbReference>
<dbReference type="GO" id="GO:0030313">
    <property type="term" value="C:cell envelope"/>
    <property type="evidence" value="ECO:0007669"/>
    <property type="project" value="UniProtKB-SubCell"/>
</dbReference>
<dbReference type="AlphaFoldDB" id="A0A4R0Q4L2"/>
<evidence type="ECO:0000256" key="5">
    <source>
        <dbReference type="SAM" id="SignalP"/>
    </source>
</evidence>
<keyword evidence="2" id="KW-0201">Cytochrome c-type biogenesis</keyword>
<keyword evidence="3" id="KW-1015">Disulfide bond</keyword>
<dbReference type="InterPro" id="IPR050553">
    <property type="entry name" value="Thioredoxin_ResA/DsbE_sf"/>
</dbReference>
<evidence type="ECO:0000256" key="2">
    <source>
        <dbReference type="ARBA" id="ARBA00022748"/>
    </source>
</evidence>
<comment type="subcellular location">
    <subcellularLocation>
        <location evidence="1">Cell envelope</location>
    </subcellularLocation>
</comment>
<feature type="signal peptide" evidence="5">
    <location>
        <begin position="1"/>
        <end position="20"/>
    </location>
</feature>
<keyword evidence="4" id="KW-0676">Redox-active center</keyword>
<dbReference type="PROSITE" id="PS51352">
    <property type="entry name" value="THIOREDOXIN_2"/>
    <property type="match status" value="1"/>
</dbReference>
<evidence type="ECO:0000256" key="4">
    <source>
        <dbReference type="ARBA" id="ARBA00023284"/>
    </source>
</evidence>
<dbReference type="CDD" id="cd02966">
    <property type="entry name" value="TlpA_like_family"/>
    <property type="match status" value="1"/>
</dbReference>
<keyword evidence="5" id="KW-0732">Signal</keyword>
<dbReference type="InterPro" id="IPR013766">
    <property type="entry name" value="Thioredoxin_domain"/>
</dbReference>
<dbReference type="OrthoDB" id="1118217at2"/>
<dbReference type="Pfam" id="PF08534">
    <property type="entry name" value="Redoxin"/>
    <property type="match status" value="1"/>
</dbReference>
<evidence type="ECO:0000313" key="8">
    <source>
        <dbReference type="Proteomes" id="UP000293925"/>
    </source>
</evidence>
<dbReference type="Gene3D" id="3.40.30.10">
    <property type="entry name" value="Glutaredoxin"/>
    <property type="match status" value="1"/>
</dbReference>
<dbReference type="PANTHER" id="PTHR42852:SF6">
    <property type="entry name" value="THIOL:DISULFIDE INTERCHANGE PROTEIN DSBE"/>
    <property type="match status" value="1"/>
</dbReference>
<gene>
    <name evidence="7" type="ORF">EZ456_04360</name>
</gene>
<dbReference type="GO" id="GO:0016491">
    <property type="term" value="F:oxidoreductase activity"/>
    <property type="evidence" value="ECO:0007669"/>
    <property type="project" value="InterPro"/>
</dbReference>
<evidence type="ECO:0000259" key="6">
    <source>
        <dbReference type="PROSITE" id="PS51352"/>
    </source>
</evidence>
<evidence type="ECO:0000256" key="3">
    <source>
        <dbReference type="ARBA" id="ARBA00023157"/>
    </source>
</evidence>
<feature type="domain" description="Thioredoxin" evidence="6">
    <location>
        <begin position="28"/>
        <end position="180"/>
    </location>
</feature>
<dbReference type="SUPFAM" id="SSF52833">
    <property type="entry name" value="Thioredoxin-like"/>
    <property type="match status" value="1"/>
</dbReference>
<reference evidence="7 8" key="1">
    <citation type="submission" date="2019-02" db="EMBL/GenBank/DDBJ databases">
        <title>Pedobacter sp. RP-3-21 sp. nov., isolated from Arctic soil.</title>
        <authorList>
            <person name="Dahal R.H."/>
        </authorList>
    </citation>
    <scope>NUCLEOTIDE SEQUENCE [LARGE SCALE GENOMIC DNA]</scope>
    <source>
        <strain evidence="7 8">RP-3-21</strain>
    </source>
</reference>
<proteinExistence type="predicted"/>
<dbReference type="GO" id="GO:0017004">
    <property type="term" value="P:cytochrome complex assembly"/>
    <property type="evidence" value="ECO:0007669"/>
    <property type="project" value="UniProtKB-KW"/>
</dbReference>
<feature type="chain" id="PRO_5020931550" evidence="5">
    <location>
        <begin position="21"/>
        <end position="441"/>
    </location>
</feature>
<comment type="caution">
    <text evidence="7">The sequence shown here is derived from an EMBL/GenBank/DDBJ whole genome shotgun (WGS) entry which is preliminary data.</text>
</comment>